<dbReference type="AlphaFoldDB" id="A0A3E3IDB6"/>
<evidence type="ECO:0000313" key="1">
    <source>
        <dbReference type="EMBL" id="RGE65060.1"/>
    </source>
</evidence>
<organism evidence="1 2">
    <name type="scientific">Eisenbergiella massiliensis</name>
    <dbReference type="NCBI Taxonomy" id="1720294"/>
    <lineage>
        <taxon>Bacteria</taxon>
        <taxon>Bacillati</taxon>
        <taxon>Bacillota</taxon>
        <taxon>Clostridia</taxon>
        <taxon>Lachnospirales</taxon>
        <taxon>Lachnospiraceae</taxon>
        <taxon>Eisenbergiella</taxon>
    </lineage>
</organism>
<comment type="caution">
    <text evidence="1">The sequence shown here is derived from an EMBL/GenBank/DDBJ whole genome shotgun (WGS) entry which is preliminary data.</text>
</comment>
<keyword evidence="2" id="KW-1185">Reference proteome</keyword>
<dbReference type="GeneID" id="97985624"/>
<dbReference type="RefSeq" id="WP_117543479.1">
    <property type="nucleotide sequence ID" value="NZ_JBKUNB010000007.1"/>
</dbReference>
<sequence>MKLKKDANLPDFLRTVAQCKDDVYFKTTQGDVLNLKSELSKYIFLAAAASPMDSFLPLGYIECTGKEDEELLNEYICQM</sequence>
<protein>
    <recommendedName>
        <fullName evidence="3">Polya polymerase</fullName>
    </recommendedName>
</protein>
<name>A0A3E3IDB6_9FIRM</name>
<reference evidence="1" key="1">
    <citation type="submission" date="2018-08" db="EMBL/GenBank/DDBJ databases">
        <title>A genome reference for cultivated species of the human gut microbiota.</title>
        <authorList>
            <person name="Zou Y."/>
            <person name="Xue W."/>
            <person name="Luo G."/>
        </authorList>
    </citation>
    <scope>NUCLEOTIDE SEQUENCE [LARGE SCALE GENOMIC DNA]</scope>
    <source>
        <strain evidence="1">TF05-5AC</strain>
    </source>
</reference>
<dbReference type="EMBL" id="QVLV01000001">
    <property type="protein sequence ID" value="RGE65060.1"/>
    <property type="molecule type" value="Genomic_DNA"/>
</dbReference>
<evidence type="ECO:0000313" key="2">
    <source>
        <dbReference type="Proteomes" id="UP000260812"/>
    </source>
</evidence>
<evidence type="ECO:0008006" key="3">
    <source>
        <dbReference type="Google" id="ProtNLM"/>
    </source>
</evidence>
<accession>A0A3E3IDB6</accession>
<dbReference type="Proteomes" id="UP000260812">
    <property type="component" value="Unassembled WGS sequence"/>
</dbReference>
<proteinExistence type="predicted"/>
<gene>
    <name evidence="1" type="ORF">DXC51_01675</name>
</gene>